<evidence type="ECO:0000313" key="1">
    <source>
        <dbReference type="EMBL" id="UXH46848.1"/>
    </source>
</evidence>
<keyword evidence="1" id="KW-0378">Hydrolase</keyword>
<accession>A0ACD4CE41</accession>
<dbReference type="Proteomes" id="UP001064027">
    <property type="component" value="Chromosome"/>
</dbReference>
<proteinExistence type="predicted"/>
<dbReference type="EMBL" id="CP104558">
    <property type="protein sequence ID" value="UXH46848.1"/>
    <property type="molecule type" value="Genomic_DNA"/>
</dbReference>
<reference evidence="1" key="1">
    <citation type="submission" date="2022-09" db="EMBL/GenBank/DDBJ databases">
        <title>Complete genome sequence of Rossellomorea vietnamensis strain RL-WG62, a newly isolated PGPR with the potential for plant salinity stress alleviation.</title>
        <authorList>
            <person name="Ren L."/>
            <person name="Wang G."/>
            <person name="Hu H."/>
        </authorList>
    </citation>
    <scope>NUCLEOTIDE SEQUENCE</scope>
    <source>
        <strain evidence="1">RL-WG62</strain>
    </source>
</reference>
<name>A0ACD4CE41_9BACI</name>
<dbReference type="EC" id="3.5.2.6" evidence="1"/>
<keyword evidence="2" id="KW-1185">Reference proteome</keyword>
<gene>
    <name evidence="1" type="primary">bla</name>
    <name evidence="1" type="ORF">N5C46_20545</name>
</gene>
<sequence>MKSVRMLKILMCVGLLSLSLFGNGLKQTEAKEKATGHGTGHKFMQLEKKFDARLGVYAIDTGTNQTVAYRPDERFAYSSTFKALAAGLVLQQNSMDELDEVITYTRDDLVTYSPITEQHVDTGMTLREICDAAIRYSDNTAGNLLLEELGGPDGFENALRQIGDHVTEADRFETDLNSAIPGDIRDTSTARALATNLKALTVDDVLPHDKRTILTDWMRGNTTGDELIRAGVPKGWEVGDKTGAGGYGTRNDIAIVWPPNRAPIIIAILSSRDTEDAAYDNELIAKAAKVVLKEFK</sequence>
<organism evidence="1 2">
    <name type="scientific">Rossellomorea vietnamensis</name>
    <dbReference type="NCBI Taxonomy" id="218284"/>
    <lineage>
        <taxon>Bacteria</taxon>
        <taxon>Bacillati</taxon>
        <taxon>Bacillota</taxon>
        <taxon>Bacilli</taxon>
        <taxon>Bacillales</taxon>
        <taxon>Bacillaceae</taxon>
        <taxon>Rossellomorea</taxon>
    </lineage>
</organism>
<evidence type="ECO:0000313" key="2">
    <source>
        <dbReference type="Proteomes" id="UP001064027"/>
    </source>
</evidence>
<protein>
    <submittedName>
        <fullName evidence="1">Class A beta-lactamase</fullName>
        <ecNumber evidence="1">3.5.2.6</ecNumber>
    </submittedName>
</protein>